<dbReference type="RefSeq" id="WP_377305600.1">
    <property type="nucleotide sequence ID" value="NZ_JBHSMK010000008.1"/>
</dbReference>
<evidence type="ECO:0000313" key="15">
    <source>
        <dbReference type="EMBL" id="MFC5437294.1"/>
    </source>
</evidence>
<evidence type="ECO:0000256" key="9">
    <source>
        <dbReference type="ARBA" id="ARBA00023316"/>
    </source>
</evidence>
<dbReference type="InterPro" id="IPR051046">
    <property type="entry name" value="MurCDEF_CellWall_CoF430Synth"/>
</dbReference>
<dbReference type="InterPro" id="IPR035911">
    <property type="entry name" value="MurE/MurF_N"/>
</dbReference>
<comment type="caution">
    <text evidence="15">The sequence shown here is derived from an EMBL/GenBank/DDBJ whole genome shotgun (WGS) entry which is preliminary data.</text>
</comment>
<keyword evidence="16" id="KW-1185">Reference proteome</keyword>
<name>A0ABW0JMI7_9GAMM</name>
<keyword evidence="6 10" id="KW-0133">Cell shape</keyword>
<evidence type="ECO:0000259" key="14">
    <source>
        <dbReference type="Pfam" id="PF08245"/>
    </source>
</evidence>
<protein>
    <recommendedName>
        <fullName evidence="10 11">UDP-N-acetylmuramoyl-tripeptide--D-alanyl-D-alanine ligase</fullName>
        <ecNumber evidence="10 11">6.3.2.10</ecNumber>
    </recommendedName>
    <alternativeName>
        <fullName evidence="10">D-alanyl-D-alanine-adding enzyme</fullName>
    </alternativeName>
</protein>
<dbReference type="InterPro" id="IPR013221">
    <property type="entry name" value="Mur_ligase_cen"/>
</dbReference>
<dbReference type="InterPro" id="IPR036615">
    <property type="entry name" value="Mur_ligase_C_dom_sf"/>
</dbReference>
<proteinExistence type="inferred from homology"/>
<gene>
    <name evidence="10 15" type="primary">murF</name>
    <name evidence="15" type="ORF">ACFPME_12045</name>
</gene>
<dbReference type="EMBL" id="JBHSMK010000008">
    <property type="protein sequence ID" value="MFC5437294.1"/>
    <property type="molecule type" value="Genomic_DNA"/>
</dbReference>
<feature type="domain" description="Mur ligase N-terminal catalytic" evidence="12">
    <location>
        <begin position="26"/>
        <end position="91"/>
    </location>
</feature>
<keyword evidence="9 10" id="KW-0961">Cell wall biogenesis/degradation</keyword>
<reference evidence="16" key="1">
    <citation type="journal article" date="2019" name="Int. J. Syst. Evol. Microbiol.">
        <title>The Global Catalogue of Microorganisms (GCM) 10K type strain sequencing project: providing services to taxonomists for standard genome sequencing and annotation.</title>
        <authorList>
            <consortium name="The Broad Institute Genomics Platform"/>
            <consortium name="The Broad Institute Genome Sequencing Center for Infectious Disease"/>
            <person name="Wu L."/>
            <person name="Ma J."/>
        </authorList>
    </citation>
    <scope>NUCLEOTIDE SEQUENCE [LARGE SCALE GENOMIC DNA]</scope>
    <source>
        <strain evidence="16">JCM 17130</strain>
    </source>
</reference>
<dbReference type="HAMAP" id="MF_02019">
    <property type="entry name" value="MurF"/>
    <property type="match status" value="1"/>
</dbReference>
<accession>A0ABW0JMI7</accession>
<keyword evidence="2 10" id="KW-0436">Ligase</keyword>
<feature type="domain" description="Mur ligase central" evidence="14">
    <location>
        <begin position="108"/>
        <end position="295"/>
    </location>
</feature>
<dbReference type="Gene3D" id="3.40.1390.10">
    <property type="entry name" value="MurE/MurF, N-terminal domain"/>
    <property type="match status" value="1"/>
</dbReference>
<dbReference type="Pfam" id="PF02875">
    <property type="entry name" value="Mur_ligase_C"/>
    <property type="match status" value="1"/>
</dbReference>
<dbReference type="EC" id="6.3.2.10" evidence="10 11"/>
<keyword evidence="3 10" id="KW-0132">Cell division</keyword>
<evidence type="ECO:0000256" key="5">
    <source>
        <dbReference type="ARBA" id="ARBA00022840"/>
    </source>
</evidence>
<dbReference type="Gene3D" id="3.90.190.20">
    <property type="entry name" value="Mur ligase, C-terminal domain"/>
    <property type="match status" value="1"/>
</dbReference>
<feature type="domain" description="Mur ligase C-terminal" evidence="13">
    <location>
        <begin position="319"/>
        <end position="436"/>
    </location>
</feature>
<dbReference type="InterPro" id="IPR004101">
    <property type="entry name" value="Mur_ligase_C"/>
</dbReference>
<dbReference type="InterPro" id="IPR000713">
    <property type="entry name" value="Mur_ligase_N"/>
</dbReference>
<dbReference type="SUPFAM" id="SSF53623">
    <property type="entry name" value="MurD-like peptide ligases, catalytic domain"/>
    <property type="match status" value="1"/>
</dbReference>
<dbReference type="InterPro" id="IPR005863">
    <property type="entry name" value="UDP-N-AcMur_synth"/>
</dbReference>
<dbReference type="GO" id="GO:0047480">
    <property type="term" value="F:UDP-N-acetylmuramoyl-tripeptide-D-alanyl-D-alanine ligase activity"/>
    <property type="evidence" value="ECO:0007669"/>
    <property type="project" value="UniProtKB-EC"/>
</dbReference>
<comment type="subcellular location">
    <subcellularLocation>
        <location evidence="10 11">Cytoplasm</location>
    </subcellularLocation>
</comment>
<evidence type="ECO:0000259" key="12">
    <source>
        <dbReference type="Pfam" id="PF01225"/>
    </source>
</evidence>
<evidence type="ECO:0000313" key="16">
    <source>
        <dbReference type="Proteomes" id="UP001596013"/>
    </source>
</evidence>
<comment type="similarity">
    <text evidence="10">Belongs to the MurCDEF family. MurF subfamily.</text>
</comment>
<dbReference type="PANTHER" id="PTHR43024">
    <property type="entry name" value="UDP-N-ACETYLMURAMOYL-TRIPEPTIDE--D-ALANYL-D-ALANINE LIGASE"/>
    <property type="match status" value="1"/>
</dbReference>
<sequence>MMRLGAIAMWTHGRLTDGGAGLVDTEITGVAIDTRKLKPGDLFVAIKGDRVDGHDYLAEAAARGAIAALVTRKVDSPLPQVLVDNTALALGDLASAVRAQRDVRVVGITGSNGKTTVKTLVASILSRQGRTHVSAGNYNNELGLPLTLLAMPRDTEYAVLEMGAGKPGDIAYLAAIARPDIGLVTLIAPAHLARMGSIEGVAETKGALYEALPADGIAIINADDSFASFFGGLAGARKVLRFGLKQPADIGADVIEQRVDGSRFVLSTPHGDAEVALPLPGRHNIANALAAAAVALALEVPLDIVVAGLEQVSGVAGRLRRQVMPNGWTLIDDSYNANPGSMAAAIDTLLLAGGERWLVLGDMAELGADAQALHAGIGKRARERGVDRLFAVGPLGAATVEAFGAGGDHFDDKPALIAALQAQLHAGVTCLVKGSRSAGMEQVVTALGGDADKNKGDTSDAA</sequence>
<comment type="catalytic activity">
    <reaction evidence="10 11">
        <text>D-alanyl-D-alanine + UDP-N-acetyl-alpha-D-muramoyl-L-alanyl-gamma-D-glutamyl-meso-2,6-diaminopimelate + ATP = UDP-N-acetyl-alpha-D-muramoyl-L-alanyl-gamma-D-glutamyl-meso-2,6-diaminopimeloyl-D-alanyl-D-alanine + ADP + phosphate + H(+)</text>
        <dbReference type="Rhea" id="RHEA:28374"/>
        <dbReference type="ChEBI" id="CHEBI:15378"/>
        <dbReference type="ChEBI" id="CHEBI:30616"/>
        <dbReference type="ChEBI" id="CHEBI:43474"/>
        <dbReference type="ChEBI" id="CHEBI:57822"/>
        <dbReference type="ChEBI" id="CHEBI:61386"/>
        <dbReference type="ChEBI" id="CHEBI:83905"/>
        <dbReference type="ChEBI" id="CHEBI:456216"/>
        <dbReference type="EC" id="6.3.2.10"/>
    </reaction>
</comment>
<dbReference type="Gene3D" id="3.40.1190.10">
    <property type="entry name" value="Mur-like, catalytic domain"/>
    <property type="match status" value="1"/>
</dbReference>
<dbReference type="InterPro" id="IPR036565">
    <property type="entry name" value="Mur-like_cat_sf"/>
</dbReference>
<evidence type="ECO:0000256" key="2">
    <source>
        <dbReference type="ARBA" id="ARBA00022598"/>
    </source>
</evidence>
<evidence type="ECO:0000256" key="10">
    <source>
        <dbReference type="HAMAP-Rule" id="MF_02019"/>
    </source>
</evidence>
<evidence type="ECO:0000259" key="13">
    <source>
        <dbReference type="Pfam" id="PF02875"/>
    </source>
</evidence>
<evidence type="ECO:0000256" key="7">
    <source>
        <dbReference type="ARBA" id="ARBA00022984"/>
    </source>
</evidence>
<evidence type="ECO:0000256" key="11">
    <source>
        <dbReference type="RuleBase" id="RU004136"/>
    </source>
</evidence>
<evidence type="ECO:0000256" key="6">
    <source>
        <dbReference type="ARBA" id="ARBA00022960"/>
    </source>
</evidence>
<feature type="binding site" evidence="10">
    <location>
        <begin position="110"/>
        <end position="116"/>
    </location>
    <ligand>
        <name>ATP</name>
        <dbReference type="ChEBI" id="CHEBI:30616"/>
    </ligand>
</feature>
<keyword evidence="1 10" id="KW-0963">Cytoplasm</keyword>
<evidence type="ECO:0000256" key="8">
    <source>
        <dbReference type="ARBA" id="ARBA00023306"/>
    </source>
</evidence>
<comment type="function">
    <text evidence="10 11">Involved in cell wall formation. Catalyzes the final step in the synthesis of UDP-N-acetylmuramoyl-pentapeptide, the precursor of murein.</text>
</comment>
<keyword evidence="5 10" id="KW-0067">ATP-binding</keyword>
<dbReference type="SUPFAM" id="SSF63418">
    <property type="entry name" value="MurE/MurF N-terminal domain"/>
    <property type="match status" value="1"/>
</dbReference>
<dbReference type="Proteomes" id="UP001596013">
    <property type="component" value="Unassembled WGS sequence"/>
</dbReference>
<dbReference type="Pfam" id="PF08245">
    <property type="entry name" value="Mur_ligase_M"/>
    <property type="match status" value="1"/>
</dbReference>
<keyword evidence="7 10" id="KW-0573">Peptidoglycan synthesis</keyword>
<keyword evidence="4 10" id="KW-0547">Nucleotide-binding</keyword>
<dbReference type="PANTHER" id="PTHR43024:SF1">
    <property type="entry name" value="UDP-N-ACETYLMURAMOYL-TRIPEPTIDE--D-ALANYL-D-ALANINE LIGASE"/>
    <property type="match status" value="1"/>
</dbReference>
<dbReference type="Pfam" id="PF01225">
    <property type="entry name" value="Mur_ligase"/>
    <property type="match status" value="1"/>
</dbReference>
<dbReference type="NCBIfam" id="TIGR01143">
    <property type="entry name" value="murF"/>
    <property type="match status" value="1"/>
</dbReference>
<comment type="pathway">
    <text evidence="10 11">Cell wall biogenesis; peptidoglycan biosynthesis.</text>
</comment>
<keyword evidence="8 10" id="KW-0131">Cell cycle</keyword>
<evidence type="ECO:0000256" key="4">
    <source>
        <dbReference type="ARBA" id="ARBA00022741"/>
    </source>
</evidence>
<dbReference type="SUPFAM" id="SSF53244">
    <property type="entry name" value="MurD-like peptide ligases, peptide-binding domain"/>
    <property type="match status" value="1"/>
</dbReference>
<organism evidence="15 16">
    <name type="scientific">Rhodanobacter umsongensis</name>
    <dbReference type="NCBI Taxonomy" id="633153"/>
    <lineage>
        <taxon>Bacteria</taxon>
        <taxon>Pseudomonadati</taxon>
        <taxon>Pseudomonadota</taxon>
        <taxon>Gammaproteobacteria</taxon>
        <taxon>Lysobacterales</taxon>
        <taxon>Rhodanobacteraceae</taxon>
        <taxon>Rhodanobacter</taxon>
    </lineage>
</organism>
<evidence type="ECO:0000256" key="1">
    <source>
        <dbReference type="ARBA" id="ARBA00022490"/>
    </source>
</evidence>
<evidence type="ECO:0000256" key="3">
    <source>
        <dbReference type="ARBA" id="ARBA00022618"/>
    </source>
</evidence>